<dbReference type="EMBL" id="CAKLBY020000241">
    <property type="protein sequence ID" value="CAK7939186.1"/>
    <property type="molecule type" value="Genomic_DNA"/>
</dbReference>
<reference evidence="2" key="1">
    <citation type="submission" date="2024-01" db="EMBL/GenBank/DDBJ databases">
        <authorList>
            <person name="Webb A."/>
        </authorList>
    </citation>
    <scope>NUCLEOTIDE SEQUENCE</scope>
    <source>
        <strain evidence="2">Pm1</strain>
    </source>
</reference>
<dbReference type="PANTHER" id="PTHR11439">
    <property type="entry name" value="GAG-POL-RELATED RETROTRANSPOSON"/>
    <property type="match status" value="1"/>
</dbReference>
<evidence type="ECO:0000313" key="2">
    <source>
        <dbReference type="EMBL" id="CAK7939186.1"/>
    </source>
</evidence>
<accession>A0AAV1UX63</accession>
<dbReference type="Pfam" id="PF07727">
    <property type="entry name" value="RVT_2"/>
    <property type="match status" value="1"/>
</dbReference>
<dbReference type="SUPFAM" id="SSF56672">
    <property type="entry name" value="DNA/RNA polymerases"/>
    <property type="match status" value="1"/>
</dbReference>
<dbReference type="PANTHER" id="PTHR11439:SF483">
    <property type="entry name" value="PEPTIDE SYNTHASE GLIP-LIKE, PUTATIVE (AFU_ORTHOLOGUE AFUA_3G12920)-RELATED"/>
    <property type="match status" value="1"/>
</dbReference>
<protein>
    <recommendedName>
        <fullName evidence="1">Reverse transcriptase Ty1/copia-type domain-containing protein</fullName>
    </recommendedName>
</protein>
<evidence type="ECO:0000313" key="3">
    <source>
        <dbReference type="Proteomes" id="UP001162060"/>
    </source>
</evidence>
<proteinExistence type="predicted"/>
<dbReference type="Proteomes" id="UP001162060">
    <property type="component" value="Unassembled WGS sequence"/>
</dbReference>
<sequence length="593" mass="67477">MWAVAQVEEDFETAYFVDSVGDMPTTFKSAMESNNAVKWKEACDSEIDSLRKNKTWQLVQLPKGRKTIGCRWVFRVKENQDGGIERFKARLVAKGFSQKIGIDYGETFAPVAKFTSIRVILSLAAKYHLDVHQMDVKTAFLNGELYEDIYMAQPDGYIDEDHEHFVCKLQRSLYGLKQSPRMWNETIDEFMIKIGFKKCESDHCIYIKRDEQRMILVALYVDDLIIASSSNKSLREAKSELSERFEMTDMGKLKFFLVIEIERDESGGTLSLRQSKFAKDILEKFGMLNSNSVRSPHDPGLKLTNAMCEGGCKHEERMANFPYRNAVGCLMYLMVSTRPDLAAAVGVLSQFASDPCPTLWQALKRVFRYVNGTRTHRIEFQASKDDRLQGYSDADWAGDIESRRSTSGYAFMMNNRCISWRSKKQRTVALSPTEAEYMALSEATQEAVRLRVFLCELGEMTSNQAVKIFEDNQGAIALAKNPEFHKSTKHIDIRYHFVREKVAEGQVVLEYCPTKDMKADIMTKPITVVQFQKLRTMLCIKAPRSAETSGSVVKETSRHDVTEMCSVAQPVWYGSTIPKVTGSTPVGAYKLQV</sequence>
<dbReference type="InterPro" id="IPR013103">
    <property type="entry name" value="RVT_2"/>
</dbReference>
<dbReference type="InterPro" id="IPR043502">
    <property type="entry name" value="DNA/RNA_pol_sf"/>
</dbReference>
<dbReference type="AlphaFoldDB" id="A0AAV1UX63"/>
<comment type="caution">
    <text evidence="2">The sequence shown here is derived from an EMBL/GenBank/DDBJ whole genome shotgun (WGS) entry which is preliminary data.</text>
</comment>
<feature type="domain" description="Reverse transcriptase Ty1/copia-type" evidence="1">
    <location>
        <begin position="53"/>
        <end position="296"/>
    </location>
</feature>
<organism evidence="2 3">
    <name type="scientific">Peronospora matthiolae</name>
    <dbReference type="NCBI Taxonomy" id="2874970"/>
    <lineage>
        <taxon>Eukaryota</taxon>
        <taxon>Sar</taxon>
        <taxon>Stramenopiles</taxon>
        <taxon>Oomycota</taxon>
        <taxon>Peronosporomycetes</taxon>
        <taxon>Peronosporales</taxon>
        <taxon>Peronosporaceae</taxon>
        <taxon>Peronospora</taxon>
    </lineage>
</organism>
<dbReference type="CDD" id="cd09272">
    <property type="entry name" value="RNase_HI_RT_Ty1"/>
    <property type="match status" value="1"/>
</dbReference>
<gene>
    <name evidence="2" type="ORF">PM001_LOCUS24336</name>
</gene>
<evidence type="ECO:0000259" key="1">
    <source>
        <dbReference type="Pfam" id="PF07727"/>
    </source>
</evidence>
<name>A0AAV1UX63_9STRA</name>